<dbReference type="EMBL" id="BBXV01000016">
    <property type="protein sequence ID" value="GAQ17603.1"/>
    <property type="molecule type" value="Genomic_DNA"/>
</dbReference>
<keyword evidence="1" id="KW-0812">Transmembrane</keyword>
<keyword evidence="1" id="KW-0472">Membrane</keyword>
<reference evidence="3" key="1">
    <citation type="submission" date="2015-07" db="EMBL/GenBank/DDBJ databases">
        <title>Draft Genome Sequence of Oceanobacillus picturae Heshi-B3 that Was Isolated from Fermented Rice Bran with Aging Salted Mackerel, Which Was Named Heshiko as Traditional Fermented Seafood in Japan.</title>
        <authorList>
            <person name="Akuzawa S."/>
            <person name="Nakagawa J."/>
            <person name="Kanekatsu T."/>
            <person name="Kanesaki Y."/>
            <person name="Suzuki T."/>
        </authorList>
    </citation>
    <scope>NUCLEOTIDE SEQUENCE [LARGE SCALE GENOMIC DNA]</scope>
    <source>
        <strain evidence="3">Heshi-B3</strain>
    </source>
</reference>
<feature type="transmembrane region" description="Helical" evidence="1">
    <location>
        <begin position="12"/>
        <end position="31"/>
    </location>
</feature>
<name>A0A0U9H4Q8_9BACI</name>
<gene>
    <name evidence="2" type="ORF">OPHB3_1528</name>
</gene>
<dbReference type="AlphaFoldDB" id="A0A0U9H4Q8"/>
<comment type="caution">
    <text evidence="2">The sequence shown here is derived from an EMBL/GenBank/DDBJ whole genome shotgun (WGS) entry which is preliminary data.</text>
</comment>
<evidence type="ECO:0000256" key="1">
    <source>
        <dbReference type="SAM" id="Phobius"/>
    </source>
</evidence>
<accession>A0A0U9H4Q8</accession>
<protein>
    <submittedName>
        <fullName evidence="2">Membrane protein</fullName>
    </submittedName>
</protein>
<feature type="transmembrane region" description="Helical" evidence="1">
    <location>
        <begin position="37"/>
        <end position="59"/>
    </location>
</feature>
<evidence type="ECO:0000313" key="3">
    <source>
        <dbReference type="Proteomes" id="UP000052946"/>
    </source>
</evidence>
<evidence type="ECO:0000313" key="2">
    <source>
        <dbReference type="EMBL" id="GAQ17603.1"/>
    </source>
</evidence>
<dbReference type="RefSeq" id="WP_274520965.1">
    <property type="nucleotide sequence ID" value="NZ_BBXV01000016.1"/>
</dbReference>
<dbReference type="InterPro" id="IPR046049">
    <property type="entry name" value="DUF6007"/>
</dbReference>
<organism evidence="2 3">
    <name type="scientific">Oceanobacillus picturae</name>
    <dbReference type="NCBI Taxonomy" id="171693"/>
    <lineage>
        <taxon>Bacteria</taxon>
        <taxon>Bacillati</taxon>
        <taxon>Bacillota</taxon>
        <taxon>Bacilli</taxon>
        <taxon>Bacillales</taxon>
        <taxon>Bacillaceae</taxon>
        <taxon>Oceanobacillus</taxon>
    </lineage>
</organism>
<keyword evidence="1" id="KW-1133">Transmembrane helix</keyword>
<reference evidence="2 3" key="2">
    <citation type="journal article" date="2016" name="Genome Announc.">
        <title>Draft Genome Sequence of Oceanobacillus picturae Heshi-B3, Isolated from Fermented Rice Bran in a Traditional Japanese Seafood Dish.</title>
        <authorList>
            <person name="Akuzawa S."/>
            <person name="Nagaoka J."/>
            <person name="Kanekatsu M."/>
            <person name="Kanesaki Y."/>
            <person name="Suzuki T."/>
        </authorList>
    </citation>
    <scope>NUCLEOTIDE SEQUENCE [LARGE SCALE GENOMIC DNA]</scope>
    <source>
        <strain evidence="2 3">Heshi-B3</strain>
    </source>
</reference>
<dbReference type="Pfam" id="PF19470">
    <property type="entry name" value="DUF6007"/>
    <property type="match status" value="1"/>
</dbReference>
<sequence length="70" mass="8285">MTNLTDVFNRMGLLDLIFLIPMFMLFSYLPSYNFVSILLNIIIVIFFTFGLAMAFHIIVDLIKKRNRHRT</sequence>
<dbReference type="Proteomes" id="UP000052946">
    <property type="component" value="Unassembled WGS sequence"/>
</dbReference>
<proteinExistence type="predicted"/>